<name>A0A367RG96_NOSPU</name>
<organism evidence="1 2">
    <name type="scientific">Nostoc punctiforme NIES-2108</name>
    <dbReference type="NCBI Taxonomy" id="1356359"/>
    <lineage>
        <taxon>Bacteria</taxon>
        <taxon>Bacillati</taxon>
        <taxon>Cyanobacteriota</taxon>
        <taxon>Cyanophyceae</taxon>
        <taxon>Nostocales</taxon>
        <taxon>Nostocaceae</taxon>
        <taxon>Nostoc</taxon>
    </lineage>
</organism>
<comment type="caution">
    <text evidence="1">The sequence shown here is derived from an EMBL/GenBank/DDBJ whole genome shotgun (WGS) entry which is preliminary data.</text>
</comment>
<dbReference type="EMBL" id="LXQE01000154">
    <property type="protein sequence ID" value="RCJ34901.1"/>
    <property type="molecule type" value="Genomic_DNA"/>
</dbReference>
<protein>
    <submittedName>
        <fullName evidence="1">Uncharacterized protein</fullName>
    </submittedName>
</protein>
<sequence>MLRTIEGIYKNGKIELAQIPQGITESKVFVTFLETKPMTWPETIMQHQGVVESIIFESYRDELLPPNEIEFY</sequence>
<proteinExistence type="predicted"/>
<evidence type="ECO:0000313" key="1">
    <source>
        <dbReference type="EMBL" id="RCJ34901.1"/>
    </source>
</evidence>
<dbReference type="Proteomes" id="UP000252085">
    <property type="component" value="Unassembled WGS sequence"/>
</dbReference>
<gene>
    <name evidence="1" type="ORF">A6769_21085</name>
</gene>
<accession>A0A367RG96</accession>
<evidence type="ECO:0000313" key="2">
    <source>
        <dbReference type="Proteomes" id="UP000252085"/>
    </source>
</evidence>
<reference evidence="1 2" key="1">
    <citation type="submission" date="2016-04" db="EMBL/GenBank/DDBJ databases">
        <authorList>
            <person name="Evans L.H."/>
            <person name="Alamgir A."/>
            <person name="Owens N."/>
            <person name="Weber N.D."/>
            <person name="Virtaneva K."/>
            <person name="Barbian K."/>
            <person name="Babar A."/>
            <person name="Rosenke K."/>
        </authorList>
    </citation>
    <scope>NUCLEOTIDE SEQUENCE [LARGE SCALE GENOMIC DNA]</scope>
    <source>
        <strain evidence="1">NIES-2108</strain>
    </source>
</reference>
<dbReference type="AlphaFoldDB" id="A0A367RG96"/>